<organism evidence="3">
    <name type="scientific">Tetraselmis sp. GSL018</name>
    <dbReference type="NCBI Taxonomy" id="582737"/>
    <lineage>
        <taxon>Eukaryota</taxon>
        <taxon>Viridiplantae</taxon>
        <taxon>Chlorophyta</taxon>
        <taxon>core chlorophytes</taxon>
        <taxon>Chlorodendrophyceae</taxon>
        <taxon>Chlorodendrales</taxon>
        <taxon>Chlorodendraceae</taxon>
        <taxon>Tetraselmis</taxon>
    </lineage>
</organism>
<dbReference type="SUPFAM" id="SSF51735">
    <property type="entry name" value="NAD(P)-binding Rossmann-fold domains"/>
    <property type="match status" value="1"/>
</dbReference>
<accession>A0A061R5M3</accession>
<dbReference type="PANTHER" id="PTHR12286:SF5">
    <property type="entry name" value="SACCHAROPINE DEHYDROGENASE-LIKE OXIDOREDUCTASE"/>
    <property type="match status" value="1"/>
</dbReference>
<evidence type="ECO:0000256" key="1">
    <source>
        <dbReference type="ARBA" id="ARBA00038048"/>
    </source>
</evidence>
<dbReference type="GO" id="GO:0005811">
    <property type="term" value="C:lipid droplet"/>
    <property type="evidence" value="ECO:0007669"/>
    <property type="project" value="TreeGrafter"/>
</dbReference>
<dbReference type="GO" id="GO:0005886">
    <property type="term" value="C:plasma membrane"/>
    <property type="evidence" value="ECO:0007669"/>
    <property type="project" value="TreeGrafter"/>
</dbReference>
<dbReference type="InterPro" id="IPR051276">
    <property type="entry name" value="Saccharopine_DH-like_oxidrdct"/>
</dbReference>
<dbReference type="EMBL" id="GBEZ01020867">
    <property type="protein sequence ID" value="JAC65836.1"/>
    <property type="molecule type" value="Transcribed_RNA"/>
</dbReference>
<proteinExistence type="inferred from homology"/>
<comment type="similarity">
    <text evidence="1">Belongs to the saccharopine dehydrogenase family.</text>
</comment>
<sequence>MARPYDLIIFGASGFTGRLVCEQLLKHYPGNRIRWAMAGRSKDKLEKTKEKLRKYGFVAAETIPTLVADCSDKESLDEMTSTTNTIITTVGPYSLYGTPLIESCLRSETHYCDLTGEIPWVRKNVQSFHEEAERKSVKIVHCCGFDSVPFDLGVHMVFKDQEAAGRELAAVETLVGGVKGGVSGSTIASGFAVAELPAEELQAVSDPHCLDPAASTWKGPKMVDTFGMGFSRLAGKHTAPFIMATVNTRIVWRSHALLGHSYGERFAYKETMEASGRLSAFLSSLGLGFGAMFIAIRPIRNLVRRFLPKPGEGPSREAMLKGYWKLHVYAESVPKGGSGGGESVVHGLVAGQHDGGYYDTSRMLLECALAIATQGKELKEAGYREGGVLTPGSAVGVVGVERLRRAGFVFEMVPITE</sequence>
<feature type="domain" description="Saccharopine dehydrogenase NADP binding" evidence="2">
    <location>
        <begin position="8"/>
        <end position="139"/>
    </location>
</feature>
<evidence type="ECO:0000259" key="2">
    <source>
        <dbReference type="Pfam" id="PF03435"/>
    </source>
</evidence>
<dbReference type="PANTHER" id="PTHR12286">
    <property type="entry name" value="SACCHAROPINE DEHYDROGENASE-LIKE OXIDOREDUCTASE"/>
    <property type="match status" value="1"/>
</dbReference>
<dbReference type="AlphaFoldDB" id="A0A061R5M3"/>
<dbReference type="Gene3D" id="3.40.50.720">
    <property type="entry name" value="NAD(P)-binding Rossmann-like Domain"/>
    <property type="match status" value="1"/>
</dbReference>
<dbReference type="InterPro" id="IPR005097">
    <property type="entry name" value="Sacchrp_dh_NADP-bd"/>
</dbReference>
<protein>
    <submittedName>
        <fullName evidence="3">Saccharopine dehydrogenase</fullName>
    </submittedName>
</protein>
<dbReference type="InterPro" id="IPR036291">
    <property type="entry name" value="NAD(P)-bd_dom_sf"/>
</dbReference>
<dbReference type="GO" id="GO:0009247">
    <property type="term" value="P:glycolipid biosynthetic process"/>
    <property type="evidence" value="ECO:0007669"/>
    <property type="project" value="TreeGrafter"/>
</dbReference>
<evidence type="ECO:0000313" key="3">
    <source>
        <dbReference type="EMBL" id="JAC65836.1"/>
    </source>
</evidence>
<dbReference type="Pfam" id="PF03435">
    <property type="entry name" value="Sacchrp_dh_NADP"/>
    <property type="match status" value="1"/>
</dbReference>
<dbReference type="GO" id="GO:0005739">
    <property type="term" value="C:mitochondrion"/>
    <property type="evidence" value="ECO:0007669"/>
    <property type="project" value="TreeGrafter"/>
</dbReference>
<reference evidence="3" key="1">
    <citation type="submission" date="2014-05" db="EMBL/GenBank/DDBJ databases">
        <title>The transcriptome of the halophilic microalga Tetraselmis sp. GSL018 isolated from the Great Salt Lake, Utah.</title>
        <authorList>
            <person name="Jinkerson R.E."/>
            <person name="D'Adamo S."/>
            <person name="Posewitz M.C."/>
        </authorList>
    </citation>
    <scope>NUCLEOTIDE SEQUENCE</scope>
    <source>
        <strain evidence="3">GSL018</strain>
    </source>
</reference>
<name>A0A061R5M3_9CHLO</name>
<gene>
    <name evidence="3" type="ORF">TSPGSL018_15141</name>
</gene>